<dbReference type="InterPro" id="IPR001128">
    <property type="entry name" value="Cyt_P450"/>
</dbReference>
<dbReference type="InterPro" id="IPR036396">
    <property type="entry name" value="Cyt_P450_sf"/>
</dbReference>
<organism evidence="3 4">
    <name type="scientific">Tegillarca granosa</name>
    <name type="common">Malaysian cockle</name>
    <name type="synonym">Anadara granosa</name>
    <dbReference type="NCBI Taxonomy" id="220873"/>
    <lineage>
        <taxon>Eukaryota</taxon>
        <taxon>Metazoa</taxon>
        <taxon>Spiralia</taxon>
        <taxon>Lophotrochozoa</taxon>
        <taxon>Mollusca</taxon>
        <taxon>Bivalvia</taxon>
        <taxon>Autobranchia</taxon>
        <taxon>Pteriomorphia</taxon>
        <taxon>Arcoida</taxon>
        <taxon>Arcoidea</taxon>
        <taxon>Arcidae</taxon>
        <taxon>Tegillarca</taxon>
    </lineage>
</organism>
<keyword evidence="2" id="KW-0812">Transmembrane</keyword>
<dbReference type="PANTHER" id="PTHR24291:SF201">
    <property type="entry name" value="CYTOCHROME P450, FAMILY 4, SUBFAMILY B, POLYPEPTIDE 7"/>
    <property type="match status" value="1"/>
</dbReference>
<keyword evidence="2" id="KW-0472">Membrane</keyword>
<name>A0ABQ9F9D5_TEGGR</name>
<gene>
    <name evidence="3" type="ORF">KUTeg_010268</name>
</gene>
<keyword evidence="2" id="KW-1133">Transmembrane helix</keyword>
<feature type="transmembrane region" description="Helical" evidence="2">
    <location>
        <begin position="74"/>
        <end position="90"/>
    </location>
</feature>
<dbReference type="Proteomes" id="UP001217089">
    <property type="component" value="Unassembled WGS sequence"/>
</dbReference>
<comment type="caution">
    <text evidence="3">The sequence shown here is derived from an EMBL/GenBank/DDBJ whole genome shotgun (WGS) entry which is preliminary data.</text>
</comment>
<evidence type="ECO:0000256" key="2">
    <source>
        <dbReference type="SAM" id="Phobius"/>
    </source>
</evidence>
<dbReference type="EMBL" id="JARBDR010000440">
    <property type="protein sequence ID" value="KAJ8312895.1"/>
    <property type="molecule type" value="Genomic_DNA"/>
</dbReference>
<sequence length="307" mass="35910">METFWLLVATVIVIFVVLLCQKLIKVSQKFSKDLSAFKNVPGLPRHWLFGNVRELAVWSDFLCRMQREFIDEKGVKMYVFWLFNLPIVMVTHPDTAKDIMKSTEPKSLDLLGYGGLLPWLGQSLLISNGTKWERNRRLMTPAFHFDILKPYVEIFNQVADVLMDKMLKAARESEMRTILIHPHHYYDTIYRWSSDGQELYKLCDFVHDFSVKIITERRRKLEESPDVIKKRHLDLLDILLTAKDEEGQGLSDVEIRNEVDTFMFAGHDTTGSLLSWSVYALATYPEHQSKLYEDIHNVLGDRQSVHW</sequence>
<protein>
    <recommendedName>
        <fullName evidence="5">Cytochrome P450</fullName>
    </recommendedName>
</protein>
<dbReference type="PRINTS" id="PR00463">
    <property type="entry name" value="EP450I"/>
</dbReference>
<dbReference type="PANTHER" id="PTHR24291">
    <property type="entry name" value="CYTOCHROME P450 FAMILY 4"/>
    <property type="match status" value="1"/>
</dbReference>
<proteinExistence type="inferred from homology"/>
<evidence type="ECO:0000256" key="1">
    <source>
        <dbReference type="ARBA" id="ARBA00010617"/>
    </source>
</evidence>
<dbReference type="InterPro" id="IPR050196">
    <property type="entry name" value="Cytochrome_P450_Monoox"/>
</dbReference>
<reference evidence="3 4" key="1">
    <citation type="submission" date="2022-12" db="EMBL/GenBank/DDBJ databases">
        <title>Chromosome-level genome of Tegillarca granosa.</title>
        <authorList>
            <person name="Kim J."/>
        </authorList>
    </citation>
    <scope>NUCLEOTIDE SEQUENCE [LARGE SCALE GENOMIC DNA]</scope>
    <source>
        <strain evidence="3">Teg-2019</strain>
        <tissue evidence="3">Adductor muscle</tissue>
    </source>
</reference>
<dbReference type="SUPFAM" id="SSF48264">
    <property type="entry name" value="Cytochrome P450"/>
    <property type="match status" value="1"/>
</dbReference>
<evidence type="ECO:0000313" key="3">
    <source>
        <dbReference type="EMBL" id="KAJ8312895.1"/>
    </source>
</evidence>
<accession>A0ABQ9F9D5</accession>
<comment type="similarity">
    <text evidence="1">Belongs to the cytochrome P450 family.</text>
</comment>
<dbReference type="Gene3D" id="1.10.630.10">
    <property type="entry name" value="Cytochrome P450"/>
    <property type="match status" value="1"/>
</dbReference>
<evidence type="ECO:0000313" key="4">
    <source>
        <dbReference type="Proteomes" id="UP001217089"/>
    </source>
</evidence>
<evidence type="ECO:0008006" key="5">
    <source>
        <dbReference type="Google" id="ProtNLM"/>
    </source>
</evidence>
<dbReference type="Pfam" id="PF00067">
    <property type="entry name" value="p450"/>
    <property type="match status" value="2"/>
</dbReference>
<feature type="transmembrane region" description="Helical" evidence="2">
    <location>
        <begin position="6"/>
        <end position="24"/>
    </location>
</feature>
<keyword evidence="4" id="KW-1185">Reference proteome</keyword>
<dbReference type="InterPro" id="IPR002401">
    <property type="entry name" value="Cyt_P450_E_grp-I"/>
</dbReference>
<feature type="transmembrane region" description="Helical" evidence="2">
    <location>
        <begin position="110"/>
        <end position="129"/>
    </location>
</feature>